<dbReference type="Gene3D" id="3.40.50.300">
    <property type="entry name" value="P-loop containing nucleotide triphosphate hydrolases"/>
    <property type="match status" value="1"/>
</dbReference>
<evidence type="ECO:0000313" key="7">
    <source>
        <dbReference type="Proteomes" id="UP000501690"/>
    </source>
</evidence>
<keyword evidence="3" id="KW-0342">GTP-binding</keyword>
<reference evidence="6 7" key="1">
    <citation type="submission" date="2019-04" db="EMBL/GenBank/DDBJ databases">
        <title>An improved genome assembly and genetic linkage map for asparagus bean, Vigna unguiculata ssp. sesquipedialis.</title>
        <authorList>
            <person name="Xia Q."/>
            <person name="Zhang R."/>
            <person name="Dong Y."/>
        </authorList>
    </citation>
    <scope>NUCLEOTIDE SEQUENCE [LARGE SCALE GENOMIC DNA]</scope>
    <source>
        <tissue evidence="6">Leaf</tissue>
    </source>
</reference>
<organism evidence="6 7">
    <name type="scientific">Vigna unguiculata</name>
    <name type="common">Cowpea</name>
    <dbReference type="NCBI Taxonomy" id="3917"/>
    <lineage>
        <taxon>Eukaryota</taxon>
        <taxon>Viridiplantae</taxon>
        <taxon>Streptophyta</taxon>
        <taxon>Embryophyta</taxon>
        <taxon>Tracheophyta</taxon>
        <taxon>Spermatophyta</taxon>
        <taxon>Magnoliopsida</taxon>
        <taxon>eudicotyledons</taxon>
        <taxon>Gunneridae</taxon>
        <taxon>Pentapetalae</taxon>
        <taxon>rosids</taxon>
        <taxon>fabids</taxon>
        <taxon>Fabales</taxon>
        <taxon>Fabaceae</taxon>
        <taxon>Papilionoideae</taxon>
        <taxon>50 kb inversion clade</taxon>
        <taxon>NPAAA clade</taxon>
        <taxon>indigoferoid/millettioid clade</taxon>
        <taxon>Phaseoleae</taxon>
        <taxon>Vigna</taxon>
    </lineage>
</organism>
<evidence type="ECO:0000256" key="1">
    <source>
        <dbReference type="ARBA" id="ARBA00008535"/>
    </source>
</evidence>
<keyword evidence="7" id="KW-1185">Reference proteome</keyword>
<dbReference type="Proteomes" id="UP000501690">
    <property type="component" value="Linkage Group LG6"/>
</dbReference>
<dbReference type="FunFam" id="3.40.50.300:FF:000840">
    <property type="entry name" value="Immune-associated nucleotide-binding protein 9"/>
    <property type="match status" value="1"/>
</dbReference>
<protein>
    <submittedName>
        <fullName evidence="6">P-loop containing nucleoside triphosphate hydrolase</fullName>
    </submittedName>
</protein>
<dbReference type="Pfam" id="PF04548">
    <property type="entry name" value="AIG1"/>
    <property type="match status" value="1"/>
</dbReference>
<dbReference type="AlphaFoldDB" id="A0A4D6M3K8"/>
<dbReference type="InterPro" id="IPR006703">
    <property type="entry name" value="G_AIG1"/>
</dbReference>
<accession>A0A4D6M3K8</accession>
<dbReference type="PROSITE" id="PS51720">
    <property type="entry name" value="G_AIG1"/>
    <property type="match status" value="1"/>
</dbReference>
<dbReference type="GO" id="GO:0005525">
    <property type="term" value="F:GTP binding"/>
    <property type="evidence" value="ECO:0007669"/>
    <property type="project" value="UniProtKB-KW"/>
</dbReference>
<sequence length="217" mass="25466">MAKDGIHAVVLVYSCRARFSEEEHATFLTLKTLFGEKIVDYMILVFTGKDDLKADRQTFEDYLANQPEKTLQDIIVSCGNRKVLFNNRTTDENKRWKQVQQLLNLVDGVILKNGGQPFTNEMFKRLKERASATEKAETARMKRRLQRRYDIMLERMAREMKSKLEEELGKLRQLLEEEKSARRAAEENYKSFQISSNKEIQKLRWDLHQANSKCAIL</sequence>
<keyword evidence="2" id="KW-0547">Nucleotide-binding</keyword>
<gene>
    <name evidence="6" type="ORF">DEO72_LG6g4</name>
</gene>
<evidence type="ECO:0000256" key="2">
    <source>
        <dbReference type="ARBA" id="ARBA00022741"/>
    </source>
</evidence>
<keyword evidence="6" id="KW-0378">Hydrolase</keyword>
<feature type="coiled-coil region" evidence="4">
    <location>
        <begin position="154"/>
        <end position="195"/>
    </location>
</feature>
<dbReference type="EMBL" id="CP039350">
    <property type="protein sequence ID" value="QCD95313.1"/>
    <property type="molecule type" value="Genomic_DNA"/>
</dbReference>
<dbReference type="PROSITE" id="PS51257">
    <property type="entry name" value="PROKAR_LIPOPROTEIN"/>
    <property type="match status" value="1"/>
</dbReference>
<evidence type="ECO:0000259" key="5">
    <source>
        <dbReference type="PROSITE" id="PS51720"/>
    </source>
</evidence>
<dbReference type="PANTHER" id="PTHR10903:SF187">
    <property type="entry name" value="P-LOOP NUCLEOSIDE TRIPHOSPHATE HYDROLASE SUPERFAMILY PROTEIN"/>
    <property type="match status" value="1"/>
</dbReference>
<feature type="domain" description="AIG1-type G" evidence="5">
    <location>
        <begin position="1"/>
        <end position="127"/>
    </location>
</feature>
<dbReference type="PANTHER" id="PTHR10903">
    <property type="entry name" value="GTPASE, IMAP FAMILY MEMBER-RELATED"/>
    <property type="match status" value="1"/>
</dbReference>
<dbReference type="InterPro" id="IPR027417">
    <property type="entry name" value="P-loop_NTPase"/>
</dbReference>
<dbReference type="GO" id="GO:0016787">
    <property type="term" value="F:hydrolase activity"/>
    <property type="evidence" value="ECO:0007669"/>
    <property type="project" value="UniProtKB-KW"/>
</dbReference>
<evidence type="ECO:0000313" key="6">
    <source>
        <dbReference type="EMBL" id="QCD95313.1"/>
    </source>
</evidence>
<keyword evidence="4" id="KW-0175">Coiled coil</keyword>
<comment type="similarity">
    <text evidence="1">Belongs to the TRAFAC class TrmE-Era-EngA-EngB-Septin-like GTPase superfamily. AIG1/Toc34/Toc159-like paraseptin GTPase family. IAN subfamily.</text>
</comment>
<evidence type="ECO:0000256" key="4">
    <source>
        <dbReference type="SAM" id="Coils"/>
    </source>
</evidence>
<proteinExistence type="inferred from homology"/>
<dbReference type="InterPro" id="IPR045058">
    <property type="entry name" value="GIMA/IAN/Toc"/>
</dbReference>
<name>A0A4D6M3K8_VIGUN</name>
<evidence type="ECO:0000256" key="3">
    <source>
        <dbReference type="ARBA" id="ARBA00023134"/>
    </source>
</evidence>